<evidence type="ECO:0000259" key="1">
    <source>
        <dbReference type="Pfam" id="PF04536"/>
    </source>
</evidence>
<proteinExistence type="predicted"/>
<dbReference type="AlphaFoldDB" id="A0A3D9MW79"/>
<gene>
    <name evidence="2" type="ORF">DFQ09_10416</name>
</gene>
<dbReference type="Pfam" id="PF04536">
    <property type="entry name" value="TPM_phosphatase"/>
    <property type="match status" value="1"/>
</dbReference>
<accession>A0A3D9MW79</accession>
<dbReference type="InterPro" id="IPR007621">
    <property type="entry name" value="TPM_dom"/>
</dbReference>
<name>A0A3D9MW79_9FLAO</name>
<dbReference type="RefSeq" id="WP_115809789.1">
    <property type="nucleotide sequence ID" value="NZ_QREI01000004.1"/>
</dbReference>
<feature type="domain" description="TPM" evidence="1">
    <location>
        <begin position="42"/>
        <end position="164"/>
    </location>
</feature>
<evidence type="ECO:0000313" key="2">
    <source>
        <dbReference type="EMBL" id="REE24251.1"/>
    </source>
</evidence>
<dbReference type="PANTHER" id="PTHR30373">
    <property type="entry name" value="UPF0603 PROTEIN YGCG"/>
    <property type="match status" value="1"/>
</dbReference>
<protein>
    <recommendedName>
        <fullName evidence="1">TPM domain-containing protein</fullName>
    </recommendedName>
</protein>
<sequence length="169" mass="19088">MRLKFFFQLTIVCILFLNCKKTKTDAETIPSHIPLNASQKRVVDLAHLFSKVESDSLAYKIIQYETQTTNQIAILTINSLPKNTNIQKFGTEVGENWGIGTKEKDNGLLITISNHDRSIAISTGIGTEQTISDYECNVIIDSIMIPQFRTNNYYKGVDKALDSLILLWD</sequence>
<evidence type="ECO:0000313" key="3">
    <source>
        <dbReference type="Proteomes" id="UP000256919"/>
    </source>
</evidence>
<organism evidence="2 3">
    <name type="scientific">Winogradskyella pacifica</name>
    <dbReference type="NCBI Taxonomy" id="664642"/>
    <lineage>
        <taxon>Bacteria</taxon>
        <taxon>Pseudomonadati</taxon>
        <taxon>Bacteroidota</taxon>
        <taxon>Flavobacteriia</taxon>
        <taxon>Flavobacteriales</taxon>
        <taxon>Flavobacteriaceae</taxon>
        <taxon>Winogradskyella</taxon>
    </lineage>
</organism>
<dbReference type="Gene3D" id="3.10.310.50">
    <property type="match status" value="1"/>
</dbReference>
<dbReference type="EMBL" id="QREI01000004">
    <property type="protein sequence ID" value="REE24251.1"/>
    <property type="molecule type" value="Genomic_DNA"/>
</dbReference>
<dbReference type="Proteomes" id="UP000256919">
    <property type="component" value="Unassembled WGS sequence"/>
</dbReference>
<dbReference type="PANTHER" id="PTHR30373:SF2">
    <property type="entry name" value="UPF0603 PROTEIN YGCG"/>
    <property type="match status" value="1"/>
</dbReference>
<keyword evidence="3" id="KW-1185">Reference proteome</keyword>
<comment type="caution">
    <text evidence="2">The sequence shown here is derived from an EMBL/GenBank/DDBJ whole genome shotgun (WGS) entry which is preliminary data.</text>
</comment>
<dbReference type="OrthoDB" id="9810918at2"/>
<reference evidence="2 3" key="1">
    <citation type="submission" date="2018-07" db="EMBL/GenBank/DDBJ databases">
        <title>Genomic Encyclopedia of Type Strains, Phase III (KMG-III): the genomes of soil and plant-associated and newly described type strains.</title>
        <authorList>
            <person name="Whitman W."/>
        </authorList>
    </citation>
    <scope>NUCLEOTIDE SEQUENCE [LARGE SCALE GENOMIC DNA]</scope>
    <source>
        <strain evidence="2 3">CECT 7948</strain>
    </source>
</reference>